<reference evidence="2" key="1">
    <citation type="journal article" date="2024" name="Proc. Natl. Acad. Sci. U.S.A.">
        <title>Extraordinary preservation of gene collinearity over three hundred million years revealed in homosporous lycophytes.</title>
        <authorList>
            <person name="Li C."/>
            <person name="Wickell D."/>
            <person name="Kuo L.Y."/>
            <person name="Chen X."/>
            <person name="Nie B."/>
            <person name="Liao X."/>
            <person name="Peng D."/>
            <person name="Ji J."/>
            <person name="Jenkins J."/>
            <person name="Williams M."/>
            <person name="Shu S."/>
            <person name="Plott C."/>
            <person name="Barry K."/>
            <person name="Rajasekar S."/>
            <person name="Grimwood J."/>
            <person name="Han X."/>
            <person name="Sun S."/>
            <person name="Hou Z."/>
            <person name="He W."/>
            <person name="Dai G."/>
            <person name="Sun C."/>
            <person name="Schmutz J."/>
            <person name="Leebens-Mack J.H."/>
            <person name="Li F.W."/>
            <person name="Wang L."/>
        </authorList>
    </citation>
    <scope>NUCLEOTIDE SEQUENCE [LARGE SCALE GENOMIC DNA]</scope>
    <source>
        <strain evidence="2">cv. PW_Plant_1</strain>
    </source>
</reference>
<name>A0ACC2ASS7_DIPCM</name>
<gene>
    <name evidence="1" type="ORF">O6H91_20G073200</name>
</gene>
<sequence length="508" mass="56575">MQTWKVWTIVGAAVASVISLVLLLLWRHWSKHSHVELDPPVLEGETGRHGRIYSELQKLSSKNYEHFISRQGNHTIKLRKNTHAFKYFDWIENPNLMIDAVENGWGAFAFYYLRSQATPISSKVWNTCTQCGRRGDMEPEIAWEIGNGADYMQSIRLNPGRKFDERSASSFQILQSALPLPGPPLGAHSYPQEAYYEITIVAEGCEHPSHAVSHDLPSEHDNRSQSTSSPFHGQSMAVNRSSSVGKMLHGFKQKTSSDGTPNSEQHDEEPKGEDKKFQSLMSKGLNEFHLLNINNHEGDKSKILAVGLGARLALSDVPATALPGSSLGSVGLYSDGQILLDGLPIDRYGEKHTTAKARFWEATTSTTVGCGYNPKEKRVFFTFNGDIVTSVTSSSQDFMHPLHARIGSNYDATILVNLGQSSFVYPQANERRAPDPGNSRPPNPRLSKSNHPLYEDSGELFSMERLDSHGLVEMEFSPLSSQDLQQHRHLFSEVEADLFEIALEVGRG</sequence>
<dbReference type="Proteomes" id="UP001162992">
    <property type="component" value="Chromosome 20"/>
</dbReference>
<comment type="caution">
    <text evidence="1">The sequence shown here is derived from an EMBL/GenBank/DDBJ whole genome shotgun (WGS) entry which is preliminary data.</text>
</comment>
<evidence type="ECO:0000313" key="1">
    <source>
        <dbReference type="EMBL" id="KAJ7520232.1"/>
    </source>
</evidence>
<keyword evidence="2" id="KW-1185">Reference proteome</keyword>
<accession>A0ACC2ASS7</accession>
<dbReference type="EMBL" id="CM055111">
    <property type="protein sequence ID" value="KAJ7520232.1"/>
    <property type="molecule type" value="Genomic_DNA"/>
</dbReference>
<evidence type="ECO:0000313" key="2">
    <source>
        <dbReference type="Proteomes" id="UP001162992"/>
    </source>
</evidence>
<protein>
    <submittedName>
        <fullName evidence="1">Uncharacterized protein</fullName>
    </submittedName>
</protein>
<organism evidence="1 2">
    <name type="scientific">Diphasiastrum complanatum</name>
    <name type="common">Issler's clubmoss</name>
    <name type="synonym">Lycopodium complanatum</name>
    <dbReference type="NCBI Taxonomy" id="34168"/>
    <lineage>
        <taxon>Eukaryota</taxon>
        <taxon>Viridiplantae</taxon>
        <taxon>Streptophyta</taxon>
        <taxon>Embryophyta</taxon>
        <taxon>Tracheophyta</taxon>
        <taxon>Lycopodiopsida</taxon>
        <taxon>Lycopodiales</taxon>
        <taxon>Lycopodiaceae</taxon>
        <taxon>Lycopodioideae</taxon>
        <taxon>Diphasiastrum</taxon>
    </lineage>
</organism>
<proteinExistence type="predicted"/>